<organism evidence="22 23">
    <name type="scientific">Keguizhuia sedimenti</name>
    <dbReference type="NCBI Taxonomy" id="3064264"/>
    <lineage>
        <taxon>Bacteria</taxon>
        <taxon>Pseudomonadati</taxon>
        <taxon>Pseudomonadota</taxon>
        <taxon>Betaproteobacteria</taxon>
        <taxon>Burkholderiales</taxon>
        <taxon>Oxalobacteraceae</taxon>
        <taxon>Keguizhuia</taxon>
    </lineage>
</organism>
<keyword evidence="10" id="KW-0378">Hydrolase</keyword>
<evidence type="ECO:0000256" key="9">
    <source>
        <dbReference type="ARBA" id="ARBA00022679"/>
    </source>
</evidence>
<evidence type="ECO:0000259" key="21">
    <source>
        <dbReference type="Pfam" id="PF00912"/>
    </source>
</evidence>
<evidence type="ECO:0000256" key="16">
    <source>
        <dbReference type="ARBA" id="ARBA00034000"/>
    </source>
</evidence>
<evidence type="ECO:0000256" key="11">
    <source>
        <dbReference type="ARBA" id="ARBA00022960"/>
    </source>
</evidence>
<comment type="caution">
    <text evidence="22">The sequence shown here is derived from an EMBL/GenBank/DDBJ whole genome shotgun (WGS) entry which is preliminary data.</text>
</comment>
<comment type="subcellular location">
    <subcellularLocation>
        <location evidence="1">Cell membrane</location>
    </subcellularLocation>
</comment>
<evidence type="ECO:0000256" key="4">
    <source>
        <dbReference type="ARBA" id="ARBA00007739"/>
    </source>
</evidence>
<dbReference type="InterPro" id="IPR001264">
    <property type="entry name" value="Glyco_trans_51"/>
</dbReference>
<evidence type="ECO:0000256" key="8">
    <source>
        <dbReference type="ARBA" id="ARBA00022676"/>
    </source>
</evidence>
<reference evidence="22 23" key="1">
    <citation type="submission" date="2023-08" db="EMBL/GenBank/DDBJ databases">
        <title>Oxalobacteraceae gen .nov., isolated from river sludge outside the plant.</title>
        <authorList>
            <person name="Zhao S.Y."/>
        </authorList>
    </citation>
    <scope>NUCLEOTIDE SEQUENCE [LARGE SCALE GENOMIC DNA]</scope>
    <source>
        <strain evidence="22 23">R-40</strain>
    </source>
</reference>
<comment type="similarity">
    <text evidence="3">In the C-terminal section; belongs to the transpeptidase family.</text>
</comment>
<dbReference type="SUPFAM" id="SSF56601">
    <property type="entry name" value="beta-lactamase/transpeptidase-like"/>
    <property type="match status" value="1"/>
</dbReference>
<evidence type="ECO:0000256" key="19">
    <source>
        <dbReference type="SAM" id="Phobius"/>
    </source>
</evidence>
<comment type="pathway">
    <text evidence="2">Cell wall biogenesis; peptidoglycan biosynthesis.</text>
</comment>
<evidence type="ECO:0000256" key="13">
    <source>
        <dbReference type="ARBA" id="ARBA00023136"/>
    </source>
</evidence>
<comment type="similarity">
    <text evidence="4">In the N-terminal section; belongs to the glycosyltransferase 51 family.</text>
</comment>
<dbReference type="Gene3D" id="1.10.3810.10">
    <property type="entry name" value="Biosynthetic peptidoglycan transglycosylase-like"/>
    <property type="match status" value="1"/>
</dbReference>
<feature type="domain" description="Penicillin-binding protein transpeptidase" evidence="20">
    <location>
        <begin position="438"/>
        <end position="668"/>
    </location>
</feature>
<comment type="catalytic activity">
    <reaction evidence="17">
        <text>[GlcNAc-(1-&gt;4)-Mur2Ac(oyl-L-Ala-gamma-D-Glu-L-Lys-D-Ala-D-Ala)](n)-di-trans,octa-cis-undecaprenyl diphosphate + beta-D-GlcNAc-(1-&gt;4)-Mur2Ac(oyl-L-Ala-gamma-D-Glu-L-Lys-D-Ala-D-Ala)-di-trans,octa-cis-undecaprenyl diphosphate = [GlcNAc-(1-&gt;4)-Mur2Ac(oyl-L-Ala-gamma-D-Glu-L-Lys-D-Ala-D-Ala)](n+1)-di-trans,octa-cis-undecaprenyl diphosphate + di-trans,octa-cis-undecaprenyl diphosphate + H(+)</text>
        <dbReference type="Rhea" id="RHEA:23708"/>
        <dbReference type="Rhea" id="RHEA-COMP:9602"/>
        <dbReference type="Rhea" id="RHEA-COMP:9603"/>
        <dbReference type="ChEBI" id="CHEBI:15378"/>
        <dbReference type="ChEBI" id="CHEBI:58405"/>
        <dbReference type="ChEBI" id="CHEBI:60033"/>
        <dbReference type="ChEBI" id="CHEBI:78435"/>
        <dbReference type="EC" id="2.4.99.28"/>
    </reaction>
</comment>
<sequence length="814" mass="91612">MENETVPDSAMRRTLQRVKGYFITVRDAQQALPVRIRAGFKALISLGLAGVIILCLYVLALIPLTPSIADLSKAKVEQPSILVSVDGQRLATYKRFNREWVPLNRIAPHVVKALIATEDHRFYQHYGIDFYRLGGAALRTLSGKVEGGSTITQQLARNLYPEEIGRSRSIARKIKETITALKIEHAYTKDEILETYLNTVPFLYNAFGIEMAARTYFDKPAVKLNMLESATLIGMLKGTSYYNPVFNLERATSRRNVVLAQMVKHGALTQESFESLKRRPIRLDFERQKEARGIAPHFAEHVRKWLVEWADQNDYNIYSDGLKVYTTLDSRMQAIANQAVARQMNALQAVADVEWGIPSERLMSTSVWTYVDTRQRVRPFDHFWKTRSNLVDAFVRESGAYRNRTANGEDPAAVLASLRADKEFMTALRNEKTRLEAGFLALDPTSGDVKAWVGSRDFNTDQYDHVARAQRQPGSTFKPFVYGAALDGGMAPDQTFIDEVREFKMRDGTVWRPEDISRPTGRPMTAYEGLMYSKNTITAQVMERIGPEKTADFARRAGVRDSRLHAVPALALGTSPVTLAEMAAAYGTLAGGGSYRKPMLVTRIEDKNGKVLVEFSTKAQQAISKRTSEELVKMLRGAVNQGTGQAIRTQFGIRADVAGKTGTTQDNTDGWFLLMHPRLVTGAWVGFNDSRVTMRSSYWGQGAHNALPVVGDFFQRTANARLIDTRAQFPRARDELPGSSVWGPVVDWLEDLFGDKPSESPPPPARQPEPKEKQQGGDRTMRDILKDLREFERNAERTRRDIEKIFEDIRKAVE</sequence>
<comment type="catalytic activity">
    <reaction evidence="16">
        <text>Preferential cleavage: (Ac)2-L-Lys-D-Ala-|-D-Ala. Also transpeptidation of peptidyl-alanyl moieties that are N-acyl substituents of D-alanine.</text>
        <dbReference type="EC" id="3.4.16.4"/>
    </reaction>
</comment>
<evidence type="ECO:0000256" key="12">
    <source>
        <dbReference type="ARBA" id="ARBA00022984"/>
    </source>
</evidence>
<evidence type="ECO:0000259" key="20">
    <source>
        <dbReference type="Pfam" id="PF00905"/>
    </source>
</evidence>
<dbReference type="Pfam" id="PF00912">
    <property type="entry name" value="Transgly"/>
    <property type="match status" value="1"/>
</dbReference>
<keyword evidence="14" id="KW-0511">Multifunctional enzyme</keyword>
<feature type="transmembrane region" description="Helical" evidence="19">
    <location>
        <begin position="42"/>
        <end position="64"/>
    </location>
</feature>
<dbReference type="SUPFAM" id="SSF53955">
    <property type="entry name" value="Lysozyme-like"/>
    <property type="match status" value="1"/>
</dbReference>
<evidence type="ECO:0000256" key="1">
    <source>
        <dbReference type="ARBA" id="ARBA00004236"/>
    </source>
</evidence>
<accession>A0ABU1BSM8</accession>
<dbReference type="PANTHER" id="PTHR32282:SF11">
    <property type="entry name" value="PENICILLIN-BINDING PROTEIN 1B"/>
    <property type="match status" value="1"/>
</dbReference>
<gene>
    <name evidence="22" type="ORF">Q8A64_13410</name>
</gene>
<keyword evidence="15" id="KW-0961">Cell wall biogenesis/degradation</keyword>
<evidence type="ECO:0000256" key="6">
    <source>
        <dbReference type="ARBA" id="ARBA00022645"/>
    </source>
</evidence>
<evidence type="ECO:0000256" key="2">
    <source>
        <dbReference type="ARBA" id="ARBA00004752"/>
    </source>
</evidence>
<evidence type="ECO:0000256" key="14">
    <source>
        <dbReference type="ARBA" id="ARBA00023268"/>
    </source>
</evidence>
<evidence type="ECO:0000313" key="22">
    <source>
        <dbReference type="EMBL" id="MDQ9171406.1"/>
    </source>
</evidence>
<feature type="compositionally biased region" description="Basic and acidic residues" evidence="18">
    <location>
        <begin position="768"/>
        <end position="783"/>
    </location>
</feature>
<keyword evidence="6" id="KW-0121">Carboxypeptidase</keyword>
<proteinExistence type="inferred from homology"/>
<keyword evidence="23" id="KW-1185">Reference proteome</keyword>
<evidence type="ECO:0000256" key="17">
    <source>
        <dbReference type="ARBA" id="ARBA00049902"/>
    </source>
</evidence>
<keyword evidence="12" id="KW-0573">Peptidoglycan synthesis</keyword>
<dbReference type="InterPro" id="IPR050396">
    <property type="entry name" value="Glycosyltr_51/Transpeptidase"/>
</dbReference>
<dbReference type="RefSeq" id="WP_338437345.1">
    <property type="nucleotide sequence ID" value="NZ_JAUYVH010000009.1"/>
</dbReference>
<evidence type="ECO:0000256" key="18">
    <source>
        <dbReference type="SAM" id="MobiDB-lite"/>
    </source>
</evidence>
<keyword evidence="19" id="KW-1133">Transmembrane helix</keyword>
<dbReference type="Proteomes" id="UP001225596">
    <property type="component" value="Unassembled WGS sequence"/>
</dbReference>
<keyword evidence="13 19" id="KW-0472">Membrane</keyword>
<dbReference type="Pfam" id="PF00905">
    <property type="entry name" value="Transpeptidase"/>
    <property type="match status" value="1"/>
</dbReference>
<evidence type="ECO:0000256" key="15">
    <source>
        <dbReference type="ARBA" id="ARBA00023316"/>
    </source>
</evidence>
<dbReference type="PANTHER" id="PTHR32282">
    <property type="entry name" value="BINDING PROTEIN TRANSPEPTIDASE, PUTATIVE-RELATED"/>
    <property type="match status" value="1"/>
</dbReference>
<keyword evidence="19" id="KW-0812">Transmembrane</keyword>
<evidence type="ECO:0000313" key="23">
    <source>
        <dbReference type="Proteomes" id="UP001225596"/>
    </source>
</evidence>
<evidence type="ECO:0000256" key="7">
    <source>
        <dbReference type="ARBA" id="ARBA00022670"/>
    </source>
</evidence>
<keyword evidence="5" id="KW-1003">Cell membrane</keyword>
<evidence type="ECO:0000256" key="3">
    <source>
        <dbReference type="ARBA" id="ARBA00007090"/>
    </source>
</evidence>
<feature type="region of interest" description="Disordered" evidence="18">
    <location>
        <begin position="753"/>
        <end position="783"/>
    </location>
</feature>
<dbReference type="InterPro" id="IPR012338">
    <property type="entry name" value="Beta-lactam/transpept-like"/>
</dbReference>
<dbReference type="EMBL" id="JAUYVH010000009">
    <property type="protein sequence ID" value="MDQ9171406.1"/>
    <property type="molecule type" value="Genomic_DNA"/>
</dbReference>
<protein>
    <submittedName>
        <fullName evidence="22">PBP1A family penicillin-binding protein</fullName>
    </submittedName>
</protein>
<evidence type="ECO:0000256" key="5">
    <source>
        <dbReference type="ARBA" id="ARBA00022475"/>
    </source>
</evidence>
<dbReference type="InterPro" id="IPR023346">
    <property type="entry name" value="Lysozyme-like_dom_sf"/>
</dbReference>
<keyword evidence="9" id="KW-0808">Transferase</keyword>
<keyword evidence="7" id="KW-0645">Protease</keyword>
<name>A0ABU1BSM8_9BURK</name>
<dbReference type="Gene3D" id="3.40.710.10">
    <property type="entry name" value="DD-peptidase/beta-lactamase superfamily"/>
    <property type="match status" value="2"/>
</dbReference>
<keyword evidence="8" id="KW-0328">Glycosyltransferase</keyword>
<feature type="domain" description="Glycosyl transferase family 51" evidence="21">
    <location>
        <begin position="87"/>
        <end position="262"/>
    </location>
</feature>
<evidence type="ECO:0000256" key="10">
    <source>
        <dbReference type="ARBA" id="ARBA00022801"/>
    </source>
</evidence>
<dbReference type="NCBIfam" id="TIGR02074">
    <property type="entry name" value="PBP_1a_fam"/>
    <property type="match status" value="1"/>
</dbReference>
<keyword evidence="11" id="KW-0133">Cell shape</keyword>
<dbReference type="InterPro" id="IPR001460">
    <property type="entry name" value="PCN-bd_Tpept"/>
</dbReference>
<dbReference type="InterPro" id="IPR036950">
    <property type="entry name" value="PBP_transglycosylase"/>
</dbReference>